<evidence type="ECO:0008006" key="3">
    <source>
        <dbReference type="Google" id="ProtNLM"/>
    </source>
</evidence>
<sequence length="52" mass="5475">MAVPHLARCLLLSGILGSLAGSASALVPYALNRTTGIRAAHVWLLWLLPPVL</sequence>
<keyword evidence="2" id="KW-1185">Reference proteome</keyword>
<evidence type="ECO:0000313" key="2">
    <source>
        <dbReference type="Proteomes" id="UP000656319"/>
    </source>
</evidence>
<name>A0ABM8P191_9BURK</name>
<comment type="caution">
    <text evidence="1">The sequence shown here is derived from an EMBL/GenBank/DDBJ whole genome shotgun (WGS) entry which is preliminary data.</text>
</comment>
<dbReference type="Proteomes" id="UP000656319">
    <property type="component" value="Unassembled WGS sequence"/>
</dbReference>
<reference evidence="1 2" key="1">
    <citation type="submission" date="2020-10" db="EMBL/GenBank/DDBJ databases">
        <authorList>
            <person name="Peeters C."/>
        </authorList>
    </citation>
    <scope>NUCLEOTIDE SEQUENCE [LARGE SCALE GENOMIC DNA]</scope>
    <source>
        <strain evidence="1 2">LMG 27952</strain>
    </source>
</reference>
<evidence type="ECO:0000313" key="1">
    <source>
        <dbReference type="EMBL" id="CAD6553155.1"/>
    </source>
</evidence>
<gene>
    <name evidence="1" type="ORF">LMG27952_05392</name>
</gene>
<accession>A0ABM8P191</accession>
<protein>
    <recommendedName>
        <fullName evidence="3">MFS transporter</fullName>
    </recommendedName>
</protein>
<proteinExistence type="predicted"/>
<dbReference type="EMBL" id="CAJHCQ010000016">
    <property type="protein sequence ID" value="CAD6553155.1"/>
    <property type="molecule type" value="Genomic_DNA"/>
</dbReference>
<organism evidence="1 2">
    <name type="scientific">Paraburkholderia hiiakae</name>
    <dbReference type="NCBI Taxonomy" id="1081782"/>
    <lineage>
        <taxon>Bacteria</taxon>
        <taxon>Pseudomonadati</taxon>
        <taxon>Pseudomonadota</taxon>
        <taxon>Betaproteobacteria</taxon>
        <taxon>Burkholderiales</taxon>
        <taxon>Burkholderiaceae</taxon>
        <taxon>Paraburkholderia</taxon>
    </lineage>
</organism>